<reference evidence="4 5" key="1">
    <citation type="submission" date="2019-02" db="EMBL/GenBank/DDBJ databases">
        <title>Kribbella capetownensis sp. nov. and Kribbella speibonae sp. nov., isolated from soil.</title>
        <authorList>
            <person name="Curtis S.M."/>
            <person name="Norton I."/>
            <person name="Everest G.J."/>
            <person name="Meyers P.R."/>
        </authorList>
    </citation>
    <scope>NUCLEOTIDE SEQUENCE [LARGE SCALE GENOMIC DNA]</scope>
    <source>
        <strain evidence="2 4">SK5</strain>
        <strain evidence="3 5">YM55</strain>
    </source>
</reference>
<accession>A0A4R0J2Y1</accession>
<dbReference type="Proteomes" id="UP000294225">
    <property type="component" value="Unassembled WGS sequence"/>
</dbReference>
<gene>
    <name evidence="2" type="ORF">E0H58_26445</name>
    <name evidence="3" type="ORF">E0H92_04155</name>
</gene>
<name>A0A4R0J2Y1_9ACTN</name>
<dbReference type="EMBL" id="SJKC01000001">
    <property type="protein sequence ID" value="TCC40883.1"/>
    <property type="molecule type" value="Genomic_DNA"/>
</dbReference>
<dbReference type="RefSeq" id="WP_131464718.1">
    <property type="nucleotide sequence ID" value="NZ_SJJY01000006.1"/>
</dbReference>
<keyword evidence="4" id="KW-1185">Reference proteome</keyword>
<evidence type="ECO:0008006" key="6">
    <source>
        <dbReference type="Google" id="ProtNLM"/>
    </source>
</evidence>
<comment type="caution">
    <text evidence="3">The sequence shown here is derived from an EMBL/GenBank/DDBJ whole genome shotgun (WGS) entry which is preliminary data.</text>
</comment>
<feature type="region of interest" description="Disordered" evidence="1">
    <location>
        <begin position="73"/>
        <end position="96"/>
    </location>
</feature>
<evidence type="ECO:0000256" key="1">
    <source>
        <dbReference type="SAM" id="MobiDB-lite"/>
    </source>
</evidence>
<evidence type="ECO:0000313" key="2">
    <source>
        <dbReference type="EMBL" id="TCC20883.1"/>
    </source>
</evidence>
<organism evidence="3 5">
    <name type="scientific">Kribbella speibonae</name>
    <dbReference type="NCBI Taxonomy" id="1572660"/>
    <lineage>
        <taxon>Bacteria</taxon>
        <taxon>Bacillati</taxon>
        <taxon>Actinomycetota</taxon>
        <taxon>Actinomycetes</taxon>
        <taxon>Propionibacteriales</taxon>
        <taxon>Kribbellaceae</taxon>
        <taxon>Kribbella</taxon>
    </lineage>
</organism>
<evidence type="ECO:0000313" key="4">
    <source>
        <dbReference type="Proteomes" id="UP000292385"/>
    </source>
</evidence>
<dbReference type="EMBL" id="SJJY01000006">
    <property type="protein sequence ID" value="TCC20883.1"/>
    <property type="molecule type" value="Genomic_DNA"/>
</dbReference>
<protein>
    <recommendedName>
        <fullName evidence="6">CopG family transcriptional regulator</fullName>
    </recommendedName>
</protein>
<proteinExistence type="predicted"/>
<dbReference type="AlphaFoldDB" id="A0A4R0J2Y1"/>
<dbReference type="Proteomes" id="UP000292385">
    <property type="component" value="Unassembled WGS sequence"/>
</dbReference>
<evidence type="ECO:0000313" key="5">
    <source>
        <dbReference type="Proteomes" id="UP000294225"/>
    </source>
</evidence>
<sequence length="96" mass="10503">MAVKKKTLSFDEELWSAVERRARAAHTTPSAYVNELVAKSERLYRGLEAVSDWESEHGALTAEQLDWADRALADAQGESAADTGASVENNDRGPRA</sequence>
<evidence type="ECO:0000313" key="3">
    <source>
        <dbReference type="EMBL" id="TCC40883.1"/>
    </source>
</evidence>